<accession>A0A1M6PL66</accession>
<reference evidence="3" key="1">
    <citation type="submission" date="2016-11" db="EMBL/GenBank/DDBJ databases">
        <authorList>
            <person name="Varghese N."/>
            <person name="Submissions S."/>
        </authorList>
    </citation>
    <scope>NUCLEOTIDE SEQUENCE [LARGE SCALE GENOMIC DNA]</scope>
    <source>
        <strain evidence="3">DSM 18016</strain>
    </source>
</reference>
<gene>
    <name evidence="2" type="ORF">SAMN05444371_1161</name>
</gene>
<dbReference type="PROSITE" id="PS51257">
    <property type="entry name" value="PROKAR_LIPOPROTEIN"/>
    <property type="match status" value="1"/>
</dbReference>
<evidence type="ECO:0000259" key="1">
    <source>
        <dbReference type="Pfam" id="PF12702"/>
    </source>
</evidence>
<keyword evidence="3" id="KW-1185">Reference proteome</keyword>
<evidence type="ECO:0000313" key="2">
    <source>
        <dbReference type="EMBL" id="SHK08635.1"/>
    </source>
</evidence>
<proteinExistence type="predicted"/>
<evidence type="ECO:0000313" key="3">
    <source>
        <dbReference type="Proteomes" id="UP000184498"/>
    </source>
</evidence>
<protein>
    <submittedName>
        <fullName evidence="2">Lipocalin-like</fullName>
    </submittedName>
</protein>
<dbReference type="InterPro" id="IPR024311">
    <property type="entry name" value="Lipocalin-like"/>
</dbReference>
<dbReference type="STRING" id="216903.SAMN05444371_1161"/>
<name>A0A1M6PL66_9FLAO</name>
<dbReference type="EMBL" id="FRAM01000001">
    <property type="protein sequence ID" value="SHK08635.1"/>
    <property type="molecule type" value="Genomic_DNA"/>
</dbReference>
<feature type="domain" description="Lipocalin-like" evidence="1">
    <location>
        <begin position="38"/>
        <end position="132"/>
    </location>
</feature>
<dbReference type="Pfam" id="PF12702">
    <property type="entry name" value="Lipocalin_3"/>
    <property type="match status" value="1"/>
</dbReference>
<dbReference type="OrthoDB" id="199694at2"/>
<dbReference type="RefSeq" id="WP_072996829.1">
    <property type="nucleotide sequence ID" value="NZ_FRAM01000001.1"/>
</dbReference>
<sequence>MKKALTLLMSVLLIISCNSPSEKTSKAELKTQTSAVDKRLYGKWVQPIPGQEENKQGFELNDNQTAHSININTMEYEKWLSSKDTLFIWGHTTGVRETSSFVDTLLIKKLSDSQLVISRLGNIEGDQEIYQKTK</sequence>
<dbReference type="Gene3D" id="2.40.128.280">
    <property type="match status" value="1"/>
</dbReference>
<organism evidence="2 3">
    <name type="scientific">Epilithonimonas mollis</name>
    <dbReference type="NCBI Taxonomy" id="216903"/>
    <lineage>
        <taxon>Bacteria</taxon>
        <taxon>Pseudomonadati</taxon>
        <taxon>Bacteroidota</taxon>
        <taxon>Flavobacteriia</taxon>
        <taxon>Flavobacteriales</taxon>
        <taxon>Weeksellaceae</taxon>
        <taxon>Chryseobacterium group</taxon>
        <taxon>Epilithonimonas</taxon>
    </lineage>
</organism>
<dbReference type="AlphaFoldDB" id="A0A1M6PL66"/>
<dbReference type="Proteomes" id="UP000184498">
    <property type="component" value="Unassembled WGS sequence"/>
</dbReference>